<sequence>MAVSVTANSAGIRQPLIRQLAVTRADMRVTDCAAFFTKKVAPRTPALWLSNVLSRNGLAWHSGVRLRNGRFLPETTLEDLGTSFRLDLESIRSNRARRLA</sequence>
<dbReference type="Proteomes" id="UP001501727">
    <property type="component" value="Unassembled WGS sequence"/>
</dbReference>
<name>A0ABP7MWL5_9GAMM</name>
<dbReference type="EMBL" id="BAAAZU010000030">
    <property type="protein sequence ID" value="GAA3931627.1"/>
    <property type="molecule type" value="Genomic_DNA"/>
</dbReference>
<protein>
    <submittedName>
        <fullName evidence="1">Uncharacterized protein</fullName>
    </submittedName>
</protein>
<keyword evidence="2" id="KW-1185">Reference proteome</keyword>
<evidence type="ECO:0000313" key="1">
    <source>
        <dbReference type="EMBL" id="GAA3931627.1"/>
    </source>
</evidence>
<gene>
    <name evidence="1" type="ORF">GCM10022229_26450</name>
</gene>
<comment type="caution">
    <text evidence="1">The sequence shown here is derived from an EMBL/GenBank/DDBJ whole genome shotgun (WGS) entry which is preliminary data.</text>
</comment>
<evidence type="ECO:0000313" key="2">
    <source>
        <dbReference type="Proteomes" id="UP001501727"/>
    </source>
</evidence>
<reference evidence="2" key="1">
    <citation type="journal article" date="2019" name="Int. J. Syst. Evol. Microbiol.">
        <title>The Global Catalogue of Microorganisms (GCM) 10K type strain sequencing project: providing services to taxonomists for standard genome sequencing and annotation.</title>
        <authorList>
            <consortium name="The Broad Institute Genomics Platform"/>
            <consortium name="The Broad Institute Genome Sequencing Center for Infectious Disease"/>
            <person name="Wu L."/>
            <person name="Ma J."/>
        </authorList>
    </citation>
    <scope>NUCLEOTIDE SEQUENCE [LARGE SCALE GENOMIC DNA]</scope>
    <source>
        <strain evidence="2">JCM 16916</strain>
    </source>
</reference>
<organism evidence="1 2">
    <name type="scientific">Luteimonas lutimaris</name>
    <dbReference type="NCBI Taxonomy" id="698645"/>
    <lineage>
        <taxon>Bacteria</taxon>
        <taxon>Pseudomonadati</taxon>
        <taxon>Pseudomonadota</taxon>
        <taxon>Gammaproteobacteria</taxon>
        <taxon>Lysobacterales</taxon>
        <taxon>Lysobacteraceae</taxon>
        <taxon>Luteimonas</taxon>
    </lineage>
</organism>
<accession>A0ABP7MWL5</accession>
<proteinExistence type="predicted"/>
<dbReference type="RefSeq" id="WP_344760488.1">
    <property type="nucleotide sequence ID" value="NZ_BAAAZU010000030.1"/>
</dbReference>